<dbReference type="PANTHER" id="PTHR46505:SF1">
    <property type="entry name" value="OXIDOREDUCTASE NAD-BINDING DOMAIN-CONTAINING PROTEIN 1"/>
    <property type="match status" value="1"/>
</dbReference>
<dbReference type="AlphaFoldDB" id="A0A6A5V892"/>
<evidence type="ECO:0000256" key="1">
    <source>
        <dbReference type="ARBA" id="ARBA00023002"/>
    </source>
</evidence>
<dbReference type="PANTHER" id="PTHR46505">
    <property type="entry name" value="OXIDOREDUCTASE NAD-BINDING DOMAIN-CONTAINING PROTEIN 1"/>
    <property type="match status" value="1"/>
</dbReference>
<feature type="compositionally biased region" description="Basic and acidic residues" evidence="3">
    <location>
        <begin position="12"/>
        <end position="27"/>
    </location>
</feature>
<feature type="region of interest" description="Disordered" evidence="3">
    <location>
        <begin position="1"/>
        <end position="29"/>
    </location>
</feature>
<proteinExistence type="predicted"/>
<dbReference type="Gene3D" id="3.40.50.80">
    <property type="entry name" value="Nucleotide-binding domain of ferredoxin-NADP reductase (FNR) module"/>
    <property type="match status" value="1"/>
</dbReference>
<dbReference type="InterPro" id="IPR052128">
    <property type="entry name" value="Oxidoreductase_NAD-binding"/>
</dbReference>
<dbReference type="Proteomes" id="UP000800036">
    <property type="component" value="Unassembled WGS sequence"/>
</dbReference>
<evidence type="ECO:0000256" key="3">
    <source>
        <dbReference type="SAM" id="MobiDB-lite"/>
    </source>
</evidence>
<dbReference type="GO" id="GO:0005739">
    <property type="term" value="C:mitochondrion"/>
    <property type="evidence" value="ECO:0007669"/>
    <property type="project" value="TreeGrafter"/>
</dbReference>
<organism evidence="5 6">
    <name type="scientific">Bimuria novae-zelandiae CBS 107.79</name>
    <dbReference type="NCBI Taxonomy" id="1447943"/>
    <lineage>
        <taxon>Eukaryota</taxon>
        <taxon>Fungi</taxon>
        <taxon>Dikarya</taxon>
        <taxon>Ascomycota</taxon>
        <taxon>Pezizomycotina</taxon>
        <taxon>Dothideomycetes</taxon>
        <taxon>Pleosporomycetidae</taxon>
        <taxon>Pleosporales</taxon>
        <taxon>Massarineae</taxon>
        <taxon>Didymosphaeriaceae</taxon>
        <taxon>Bimuria</taxon>
    </lineage>
</organism>
<dbReference type="InterPro" id="IPR017927">
    <property type="entry name" value="FAD-bd_FR_type"/>
</dbReference>
<dbReference type="SUPFAM" id="SSF63380">
    <property type="entry name" value="Riboflavin synthase domain-like"/>
    <property type="match status" value="1"/>
</dbReference>
<dbReference type="CDD" id="cd00322">
    <property type="entry name" value="FNR_like"/>
    <property type="match status" value="1"/>
</dbReference>
<dbReference type="Gene3D" id="2.40.30.10">
    <property type="entry name" value="Translation factors"/>
    <property type="match status" value="1"/>
</dbReference>
<evidence type="ECO:0000256" key="2">
    <source>
        <dbReference type="ARBA" id="ARBA00023027"/>
    </source>
</evidence>
<feature type="domain" description="FAD-binding FR-type" evidence="4">
    <location>
        <begin position="25"/>
        <end position="138"/>
    </location>
</feature>
<dbReference type="OrthoDB" id="436496at2759"/>
<dbReference type="SUPFAM" id="SSF52343">
    <property type="entry name" value="Ferredoxin reductase-like, C-terminal NADP-linked domain"/>
    <property type="match status" value="1"/>
</dbReference>
<reference evidence="5" key="1">
    <citation type="journal article" date="2020" name="Stud. Mycol.">
        <title>101 Dothideomycetes genomes: a test case for predicting lifestyles and emergence of pathogens.</title>
        <authorList>
            <person name="Haridas S."/>
            <person name="Albert R."/>
            <person name="Binder M."/>
            <person name="Bloem J."/>
            <person name="Labutti K."/>
            <person name="Salamov A."/>
            <person name="Andreopoulos B."/>
            <person name="Baker S."/>
            <person name="Barry K."/>
            <person name="Bills G."/>
            <person name="Bluhm B."/>
            <person name="Cannon C."/>
            <person name="Castanera R."/>
            <person name="Culley D."/>
            <person name="Daum C."/>
            <person name="Ezra D."/>
            <person name="Gonzalez J."/>
            <person name="Henrissat B."/>
            <person name="Kuo A."/>
            <person name="Liang C."/>
            <person name="Lipzen A."/>
            <person name="Lutzoni F."/>
            <person name="Magnuson J."/>
            <person name="Mondo S."/>
            <person name="Nolan M."/>
            <person name="Ohm R."/>
            <person name="Pangilinan J."/>
            <person name="Park H.-J."/>
            <person name="Ramirez L."/>
            <person name="Alfaro M."/>
            <person name="Sun H."/>
            <person name="Tritt A."/>
            <person name="Yoshinaga Y."/>
            <person name="Zwiers L.-H."/>
            <person name="Turgeon B."/>
            <person name="Goodwin S."/>
            <person name="Spatafora J."/>
            <person name="Crous P."/>
            <person name="Grigoriev I."/>
        </authorList>
    </citation>
    <scope>NUCLEOTIDE SEQUENCE</scope>
    <source>
        <strain evidence="5">CBS 107.79</strain>
    </source>
</reference>
<protein>
    <recommendedName>
        <fullName evidence="4">FAD-binding FR-type domain-containing protein</fullName>
    </recommendedName>
</protein>
<name>A0A6A5V892_9PLEO</name>
<dbReference type="EMBL" id="ML976683">
    <property type="protein sequence ID" value="KAF1973068.1"/>
    <property type="molecule type" value="Genomic_DNA"/>
</dbReference>
<evidence type="ECO:0000313" key="5">
    <source>
        <dbReference type="EMBL" id="KAF1973068.1"/>
    </source>
</evidence>
<dbReference type="PROSITE" id="PS51384">
    <property type="entry name" value="FAD_FR"/>
    <property type="match status" value="1"/>
</dbReference>
<evidence type="ECO:0000259" key="4">
    <source>
        <dbReference type="PROSITE" id="PS51384"/>
    </source>
</evidence>
<keyword evidence="2" id="KW-0520">NAD</keyword>
<evidence type="ECO:0000313" key="6">
    <source>
        <dbReference type="Proteomes" id="UP000800036"/>
    </source>
</evidence>
<sequence>MVQTRSRAKASLSHEERTATEPRDDGLHPVTIETVTPVNDRIRMFKLALREQNTFNFQPGQWLDVHVPGIEAAGGFTLTSTPSQARPRPDLHPNPFLELAVQRNPGNPPAAWLWQPPEEIIGKEVHVRVGGSFVWPPPKIDYAKIKRAVFIAGGVGINPLVSMLSHINEQDTEPEVRILYSTKVPSTDTNPEQVLFLTRLLDLFRKPRTHSTNNRIELFLTGTWDGAPLNRQNDEPIHPLMSLTLPQIQSDTEVPVTAWTHRIDDTALASAVGSPEEASGTVFYVCGPSEMTDEIVEWLQKQNHVDPEWVLCEKWW</sequence>
<dbReference type="GO" id="GO:0016491">
    <property type="term" value="F:oxidoreductase activity"/>
    <property type="evidence" value="ECO:0007669"/>
    <property type="project" value="UniProtKB-KW"/>
</dbReference>
<gene>
    <name evidence="5" type="ORF">BU23DRAFT_466300</name>
</gene>
<accession>A0A6A5V892</accession>
<dbReference type="InterPro" id="IPR039261">
    <property type="entry name" value="FNR_nucleotide-bd"/>
</dbReference>
<dbReference type="InterPro" id="IPR017938">
    <property type="entry name" value="Riboflavin_synthase-like_b-brl"/>
</dbReference>
<keyword evidence="1" id="KW-0560">Oxidoreductase</keyword>
<keyword evidence="6" id="KW-1185">Reference proteome</keyword>